<dbReference type="CDD" id="cd07710">
    <property type="entry name" value="arylsulfatase_Sdsa1-like_MBL-fold"/>
    <property type="match status" value="1"/>
</dbReference>
<comment type="similarity">
    <text evidence="4">Belongs to the metallo-beta-lactamase superfamily. Type III sulfatase family.</text>
</comment>
<keyword evidence="3" id="KW-0862">Zinc</keyword>
<dbReference type="GO" id="GO:0046983">
    <property type="term" value="F:protein dimerization activity"/>
    <property type="evidence" value="ECO:0007669"/>
    <property type="project" value="InterPro"/>
</dbReference>
<reference evidence="7 8" key="1">
    <citation type="submission" date="2020-07" db="EMBL/GenBank/DDBJ databases">
        <title>Complete genome sequence for Sandaracinobacter sp. M6.</title>
        <authorList>
            <person name="Tang Y."/>
            <person name="Liu Q."/>
            <person name="Guo Z."/>
            <person name="Lei P."/>
            <person name="Huang B."/>
        </authorList>
    </citation>
    <scope>NUCLEOTIDE SEQUENCE [LARGE SCALE GENOMIC DNA]</scope>
    <source>
        <strain evidence="7 8">M6</strain>
    </source>
</reference>
<protein>
    <submittedName>
        <fullName evidence="7">MBL fold metallo-hydrolase</fullName>
    </submittedName>
</protein>
<dbReference type="Gene3D" id="3.30.1050.10">
    <property type="entry name" value="SCP2 sterol-binding domain"/>
    <property type="match status" value="1"/>
</dbReference>
<dbReference type="InterPro" id="IPR036527">
    <property type="entry name" value="SCP2_sterol-bd_dom_sf"/>
</dbReference>
<dbReference type="InterPro" id="IPR044097">
    <property type="entry name" value="Bds1/SdsA1_MBL-fold"/>
</dbReference>
<evidence type="ECO:0000259" key="6">
    <source>
        <dbReference type="SMART" id="SM00849"/>
    </source>
</evidence>
<feature type="signal peptide" evidence="5">
    <location>
        <begin position="1"/>
        <end position="18"/>
    </location>
</feature>
<evidence type="ECO:0000313" key="8">
    <source>
        <dbReference type="Proteomes" id="UP000515292"/>
    </source>
</evidence>
<dbReference type="InterPro" id="IPR029229">
    <property type="entry name" value="Alkyl_sulf_C"/>
</dbReference>
<dbReference type="InterPro" id="IPR036866">
    <property type="entry name" value="RibonucZ/Hydroxyglut_hydro"/>
</dbReference>
<dbReference type="InterPro" id="IPR001279">
    <property type="entry name" value="Metallo-B-lactamas"/>
</dbReference>
<evidence type="ECO:0000256" key="2">
    <source>
        <dbReference type="ARBA" id="ARBA00022801"/>
    </source>
</evidence>
<feature type="domain" description="Metallo-beta-lactamase" evidence="6">
    <location>
        <begin position="104"/>
        <end position="326"/>
    </location>
</feature>
<dbReference type="SUPFAM" id="SSF56281">
    <property type="entry name" value="Metallo-hydrolase/oxidoreductase"/>
    <property type="match status" value="1"/>
</dbReference>
<dbReference type="PANTHER" id="PTHR43223:SF1">
    <property type="entry name" value="ALKYL_ARYL-SULFATASE BDS1"/>
    <property type="match status" value="1"/>
</dbReference>
<feature type="chain" id="PRO_5028899730" evidence="5">
    <location>
        <begin position="19"/>
        <end position="629"/>
    </location>
</feature>
<dbReference type="GO" id="GO:0018741">
    <property type="term" value="F:linear primary-alkylsulfatase activity"/>
    <property type="evidence" value="ECO:0007669"/>
    <property type="project" value="InterPro"/>
</dbReference>
<sequence length="629" mass="67597">MLKAMLLAAVVVTAPVRADPAVPDPADMRDFAFADQGFVATRADPLIRAEDGRPVWNLDRFAWARKGAAPPTIHPSLWRNLQLQSRHGLYKVADGVHQVRGFDVSNMTIVSGRTGYIVVDPLVTVETARAAMALVKEKLGDRPVVAVIYTHSHSDHFGGVRGVVDEAAVKAGKVAIIAPDEFPEHAASENVIAGTAMARRAQYQFGIGLEPGPEGTAGSGIGLGISAGAISLLAPTDLIRATGDTRVIDGVRFEFQMVPETEAPAEMNFILPERSTLLIAEQATCTFHNIQTPRGAPVRDALAWARYLTQALRLYAPRVDRVAMSHCAPRFGTAEVRDFLGKQRDLYKYVHDQSVRMMNLGATPAEIAEALTLPDSLAREWYNRGYYGTLSHNAKAVYDRYMGWFDGNPASLNPHPPAVLGAKMVAAFGGAAAMLAAAEAAVAAKDDRFAVTLLNHLVFAQPDNARARELLAGAYRRLGFASESAIWRNIYLMGAKELLAPRERRPAALSLDLITAMPTETFFDAMASRLNPERIGDRAFSVQLNLADRGPVHLSVRNRVLVSEPGVTAPAEVTVATDTRGLLALLGTAMPVAGLQAAGLLSVTGDAAPLEALRASLETLVPDFAIVEP</sequence>
<evidence type="ECO:0000256" key="4">
    <source>
        <dbReference type="ARBA" id="ARBA00033751"/>
    </source>
</evidence>
<dbReference type="GO" id="GO:0046872">
    <property type="term" value="F:metal ion binding"/>
    <property type="evidence" value="ECO:0007669"/>
    <property type="project" value="UniProtKB-KW"/>
</dbReference>
<dbReference type="Proteomes" id="UP000515292">
    <property type="component" value="Chromosome"/>
</dbReference>
<keyword evidence="1" id="KW-0479">Metal-binding</keyword>
<dbReference type="RefSeq" id="WP_182297282.1">
    <property type="nucleotide sequence ID" value="NZ_CP059851.1"/>
</dbReference>
<dbReference type="GO" id="GO:0018909">
    <property type="term" value="P:dodecyl sulfate metabolic process"/>
    <property type="evidence" value="ECO:0007669"/>
    <property type="project" value="InterPro"/>
</dbReference>
<evidence type="ECO:0000256" key="3">
    <source>
        <dbReference type="ARBA" id="ARBA00022833"/>
    </source>
</evidence>
<dbReference type="AlphaFoldDB" id="A0A7G5IJB7"/>
<dbReference type="Gene3D" id="1.25.40.880">
    <property type="entry name" value="Alkyl sulfatase, dimerisation domain"/>
    <property type="match status" value="1"/>
</dbReference>
<keyword evidence="8" id="KW-1185">Reference proteome</keyword>
<keyword evidence="2 7" id="KW-0378">Hydrolase</keyword>
<dbReference type="Pfam" id="PF00753">
    <property type="entry name" value="Lactamase_B"/>
    <property type="match status" value="1"/>
</dbReference>
<accession>A0A7G5IJB7</accession>
<dbReference type="KEGG" id="sand:H3309_02850"/>
<gene>
    <name evidence="7" type="ORF">H3309_02850</name>
</gene>
<dbReference type="Pfam" id="PF14864">
    <property type="entry name" value="Alkyl_sulf_C"/>
    <property type="match status" value="1"/>
</dbReference>
<keyword evidence="5" id="KW-0732">Signal</keyword>
<dbReference type="SUPFAM" id="SSF55718">
    <property type="entry name" value="SCP-like"/>
    <property type="match status" value="1"/>
</dbReference>
<evidence type="ECO:0000256" key="1">
    <source>
        <dbReference type="ARBA" id="ARBA00022723"/>
    </source>
</evidence>
<proteinExistence type="inferred from homology"/>
<dbReference type="Gene3D" id="3.60.15.30">
    <property type="entry name" value="Metallo-beta-lactamase domain"/>
    <property type="match status" value="1"/>
</dbReference>
<dbReference type="EMBL" id="CP059851">
    <property type="protein sequence ID" value="QMW23459.1"/>
    <property type="molecule type" value="Genomic_DNA"/>
</dbReference>
<evidence type="ECO:0000256" key="5">
    <source>
        <dbReference type="SAM" id="SignalP"/>
    </source>
</evidence>
<evidence type="ECO:0000313" key="7">
    <source>
        <dbReference type="EMBL" id="QMW23459.1"/>
    </source>
</evidence>
<dbReference type="InterPro" id="IPR052195">
    <property type="entry name" value="Bact_Alkyl/Aryl-Sulfatase"/>
</dbReference>
<organism evidence="7 8">
    <name type="scientific">Sandaracinobacteroides saxicola</name>
    <dbReference type="NCBI Taxonomy" id="2759707"/>
    <lineage>
        <taxon>Bacteria</taxon>
        <taxon>Pseudomonadati</taxon>
        <taxon>Pseudomonadota</taxon>
        <taxon>Alphaproteobacteria</taxon>
        <taxon>Sphingomonadales</taxon>
        <taxon>Sphingosinicellaceae</taxon>
        <taxon>Sandaracinobacteroides</taxon>
    </lineage>
</organism>
<dbReference type="PANTHER" id="PTHR43223">
    <property type="entry name" value="ALKYL/ARYL-SULFATASE"/>
    <property type="match status" value="1"/>
</dbReference>
<dbReference type="Pfam" id="PF14863">
    <property type="entry name" value="Alkyl_sulf_dimr"/>
    <property type="match status" value="1"/>
</dbReference>
<dbReference type="InterPro" id="IPR029228">
    <property type="entry name" value="Alkyl_sulf_dimr"/>
</dbReference>
<dbReference type="InterPro" id="IPR038536">
    <property type="entry name" value="Alkyl/aryl-sulf_dimr_sf"/>
</dbReference>
<name>A0A7G5IJB7_9SPHN</name>
<dbReference type="SMART" id="SM00849">
    <property type="entry name" value="Lactamase_B"/>
    <property type="match status" value="1"/>
</dbReference>